<protein>
    <submittedName>
        <fullName evidence="2">Uncharacterized protein</fullName>
    </submittedName>
</protein>
<feature type="region of interest" description="Disordered" evidence="1">
    <location>
        <begin position="306"/>
        <end position="339"/>
    </location>
</feature>
<feature type="compositionally biased region" description="Low complexity" evidence="1">
    <location>
        <begin position="195"/>
        <end position="206"/>
    </location>
</feature>
<reference evidence="2 3" key="1">
    <citation type="submission" date="2019-12" db="EMBL/GenBank/DDBJ databases">
        <title>A genome sequence resource for the geographically widespread anthracnose pathogen Colletotrichum asianum.</title>
        <authorList>
            <person name="Meng Y."/>
        </authorList>
    </citation>
    <scope>NUCLEOTIDE SEQUENCE [LARGE SCALE GENOMIC DNA]</scope>
    <source>
        <strain evidence="2 3">ICMP 18580</strain>
    </source>
</reference>
<dbReference type="Proteomes" id="UP000434172">
    <property type="component" value="Unassembled WGS sequence"/>
</dbReference>
<evidence type="ECO:0000256" key="1">
    <source>
        <dbReference type="SAM" id="MobiDB-lite"/>
    </source>
</evidence>
<accession>A0A8H3VZ03</accession>
<name>A0A8H3VZ03_9PEZI</name>
<feature type="compositionally biased region" description="Basic and acidic residues" evidence="1">
    <location>
        <begin position="211"/>
        <end position="223"/>
    </location>
</feature>
<evidence type="ECO:0000313" key="3">
    <source>
        <dbReference type="Proteomes" id="UP000434172"/>
    </source>
</evidence>
<evidence type="ECO:0000313" key="2">
    <source>
        <dbReference type="EMBL" id="KAF0319171.1"/>
    </source>
</evidence>
<sequence length="875" mass="97600">MESLLSAHYGYDVGDARDKMQVLSETQKWLGKEILHVARMKSLLIGPEVLLTWGEVPLSAICKDSIIIDESNSRPLVTVRIIDFHGKEYYSYIKHDFSFAELIARITNLTSIEDFNIVEDTHNAAHPYDSEEDSLQRLYDLKHRFDSASKTAAHDKATENIKPAKIVNDRFIAKKASRTYHLSSSESGSDDETSSPKPSSIASRSSFVRTPSRERSIRREPPKPFDTPATPFLMWKVTQGSGGKQNEEGSMSTMVRLLRKIDGSLRESILYGKVYKSGYECSFEDICDRHDIFSVLGSESATVKITKDNSTEESKKGSASQKSPASPRSTDGSPKKQEGLYVNATEQANDLIRDVFTISKTILGLYLPLKNDGAGFYADIKGVIDRFWGALDLIFRHTRFAALQTAAEGEQSWIIRGSCYGHAKDPVSKTCDACDSKKEYDLVGALEHLHACRAHTQPPDHQVPAIPHEDPCIVWLQNARTAEKDRLFNTLIEDLTVFKGDLGRILDVSRELHLFIARPGNRPEEGFNQSVGNRGTENDRDGIPGTGNETHETANGYPGTSREDGDQKTQEQKRSIDQSEAPALPTSLLRAFENIVALFSIQARIVLLTSREKNSKGHRNNRVYKGKTRYLSTLNEVIAHIESAREDLILGITAENTSSVRLGAVGAEYIVAMAMANVQTGAFRIGAGSSKVPLSFSGFGGEVRRGTRRRAVTWTEDLGVVDAASQKPGHKVAVPTTSLDLIALYAAHAHALDFNASLRPRRRAFLAIRALEEELQALRDLNVAQWHCLDNSKRVSDPTSFRVVDRERRARFLLERKVIERAKAERQREQEELLAMLHRAADLRARVKESIEVLDEGHGNAIRVFTLVTLFFLPL</sequence>
<feature type="compositionally biased region" description="Polar residues" evidence="1">
    <location>
        <begin position="317"/>
        <end position="332"/>
    </location>
</feature>
<dbReference type="OrthoDB" id="5430750at2759"/>
<gene>
    <name evidence="2" type="ORF">GQ607_013564</name>
</gene>
<feature type="region of interest" description="Disordered" evidence="1">
    <location>
        <begin position="520"/>
        <end position="580"/>
    </location>
</feature>
<organism evidence="2 3">
    <name type="scientific">Colletotrichum asianum</name>
    <dbReference type="NCBI Taxonomy" id="702518"/>
    <lineage>
        <taxon>Eukaryota</taxon>
        <taxon>Fungi</taxon>
        <taxon>Dikarya</taxon>
        <taxon>Ascomycota</taxon>
        <taxon>Pezizomycotina</taxon>
        <taxon>Sordariomycetes</taxon>
        <taxon>Hypocreomycetidae</taxon>
        <taxon>Glomerellales</taxon>
        <taxon>Glomerellaceae</taxon>
        <taxon>Colletotrichum</taxon>
        <taxon>Colletotrichum gloeosporioides species complex</taxon>
    </lineage>
</organism>
<feature type="compositionally biased region" description="Basic and acidic residues" evidence="1">
    <location>
        <begin position="306"/>
        <end position="316"/>
    </location>
</feature>
<proteinExistence type="predicted"/>
<comment type="caution">
    <text evidence="2">The sequence shown here is derived from an EMBL/GenBank/DDBJ whole genome shotgun (WGS) entry which is preliminary data.</text>
</comment>
<dbReference type="AlphaFoldDB" id="A0A8H3VZ03"/>
<feature type="region of interest" description="Disordered" evidence="1">
    <location>
        <begin position="182"/>
        <end position="232"/>
    </location>
</feature>
<dbReference type="EMBL" id="WOWK01000099">
    <property type="protein sequence ID" value="KAF0319171.1"/>
    <property type="molecule type" value="Genomic_DNA"/>
</dbReference>
<feature type="compositionally biased region" description="Basic and acidic residues" evidence="1">
    <location>
        <begin position="561"/>
        <end position="577"/>
    </location>
</feature>
<keyword evidence="3" id="KW-1185">Reference proteome</keyword>